<keyword evidence="3" id="KW-1185">Reference proteome</keyword>
<dbReference type="EMBL" id="BMLI01000002">
    <property type="protein sequence ID" value="GGN04630.1"/>
    <property type="molecule type" value="Genomic_DNA"/>
</dbReference>
<keyword evidence="1" id="KW-0732">Signal</keyword>
<protein>
    <recommendedName>
        <fullName evidence="4">C1q domain-containing protein</fullName>
    </recommendedName>
</protein>
<evidence type="ECO:0000256" key="1">
    <source>
        <dbReference type="SAM" id="SignalP"/>
    </source>
</evidence>
<accession>A0ABQ2IB17</accession>
<sequence length="252" mass="26631">MKNFSIIGLFTAFLMLCNTVCAQVGVGTTTPHASAQLDISSENKGLLIPRMDLDGRTAIQSPATGLMIFQTDNSPGFYFYNGTAWEKIGAQTTPAPANFTANGTTLNPFFTLPGAIITNWTVLQAGTNGIFTPELSIYTVTAAGTYKLSARINYSSTSPLPILLGPDNDPAIIILNPITLQEYARGVFPITNSANGPTMASSGTILVEGAVTLAAGDQLMLSFDPDAPFLPIVLGSDQKHVNGIHLTISKMD</sequence>
<gene>
    <name evidence="2" type="ORF">GCM10010967_44520</name>
</gene>
<organism evidence="2 3">
    <name type="scientific">Dyadobacter beijingensis</name>
    <dbReference type="NCBI Taxonomy" id="365489"/>
    <lineage>
        <taxon>Bacteria</taxon>
        <taxon>Pseudomonadati</taxon>
        <taxon>Bacteroidota</taxon>
        <taxon>Cytophagia</taxon>
        <taxon>Cytophagales</taxon>
        <taxon>Spirosomataceae</taxon>
        <taxon>Dyadobacter</taxon>
    </lineage>
</organism>
<evidence type="ECO:0000313" key="2">
    <source>
        <dbReference type="EMBL" id="GGN04630.1"/>
    </source>
</evidence>
<dbReference type="RefSeq" id="WP_019941069.1">
    <property type="nucleotide sequence ID" value="NZ_BMLI01000002.1"/>
</dbReference>
<feature type="signal peptide" evidence="1">
    <location>
        <begin position="1"/>
        <end position="22"/>
    </location>
</feature>
<evidence type="ECO:0000313" key="3">
    <source>
        <dbReference type="Proteomes" id="UP000632339"/>
    </source>
</evidence>
<evidence type="ECO:0008006" key="4">
    <source>
        <dbReference type="Google" id="ProtNLM"/>
    </source>
</evidence>
<reference evidence="3" key="1">
    <citation type="journal article" date="2019" name="Int. J. Syst. Evol. Microbiol.">
        <title>The Global Catalogue of Microorganisms (GCM) 10K type strain sequencing project: providing services to taxonomists for standard genome sequencing and annotation.</title>
        <authorList>
            <consortium name="The Broad Institute Genomics Platform"/>
            <consortium name="The Broad Institute Genome Sequencing Center for Infectious Disease"/>
            <person name="Wu L."/>
            <person name="Ma J."/>
        </authorList>
    </citation>
    <scope>NUCLEOTIDE SEQUENCE [LARGE SCALE GENOMIC DNA]</scope>
    <source>
        <strain evidence="3">CGMCC 1.6375</strain>
    </source>
</reference>
<comment type="caution">
    <text evidence="2">The sequence shown here is derived from an EMBL/GenBank/DDBJ whole genome shotgun (WGS) entry which is preliminary data.</text>
</comment>
<name>A0ABQ2IB17_9BACT</name>
<proteinExistence type="predicted"/>
<feature type="chain" id="PRO_5045946396" description="C1q domain-containing protein" evidence="1">
    <location>
        <begin position="23"/>
        <end position="252"/>
    </location>
</feature>
<dbReference type="Proteomes" id="UP000632339">
    <property type="component" value="Unassembled WGS sequence"/>
</dbReference>